<evidence type="ECO:0000256" key="1">
    <source>
        <dbReference type="SAM" id="MobiDB-lite"/>
    </source>
</evidence>
<evidence type="ECO:0000313" key="3">
    <source>
        <dbReference type="Proteomes" id="UP000295788"/>
    </source>
</evidence>
<proteinExistence type="predicted"/>
<evidence type="ECO:0000313" key="2">
    <source>
        <dbReference type="EMBL" id="TCS84455.1"/>
    </source>
</evidence>
<dbReference type="AlphaFoldDB" id="A0A4R3KKP1"/>
<gene>
    <name evidence="2" type="ORF">EDD72_101119</name>
</gene>
<name>A0A4R3KKP1_9BACI</name>
<dbReference type="OrthoDB" id="2991304at2"/>
<sequence length="98" mass="11615">MKNDRQIDKLQNKEKAYDHKFMINWAENEPPEHFAGDEQTDNFTNDNDYDKNLDLRTASPMGGPFMHPMHDATLDVYKNELDFIVNQPEEEKKSKNRK</sequence>
<keyword evidence="3" id="KW-1185">Reference proteome</keyword>
<accession>A0A4R3KKP1</accession>
<feature type="region of interest" description="Disordered" evidence="1">
    <location>
        <begin position="30"/>
        <end position="66"/>
    </location>
</feature>
<dbReference type="Proteomes" id="UP000295788">
    <property type="component" value="Unassembled WGS sequence"/>
</dbReference>
<reference evidence="2 3" key="1">
    <citation type="submission" date="2019-03" db="EMBL/GenBank/DDBJ databases">
        <title>Genomic Encyclopedia of Type Strains, Phase IV (KMG-IV): sequencing the most valuable type-strain genomes for metagenomic binning, comparative biology and taxonomic classification.</title>
        <authorList>
            <person name="Goeker M."/>
        </authorList>
    </citation>
    <scope>NUCLEOTIDE SEQUENCE [LARGE SCALE GENOMIC DNA]</scope>
    <source>
        <strain evidence="2 3">DSM 23802</strain>
    </source>
</reference>
<dbReference type="RefSeq" id="WP_132766695.1">
    <property type="nucleotide sequence ID" value="NZ_SMAB01000001.1"/>
</dbReference>
<dbReference type="EMBL" id="SMAB01000001">
    <property type="protein sequence ID" value="TCS84455.1"/>
    <property type="molecule type" value="Genomic_DNA"/>
</dbReference>
<comment type="caution">
    <text evidence="2">The sequence shown here is derived from an EMBL/GenBank/DDBJ whole genome shotgun (WGS) entry which is preliminary data.</text>
</comment>
<protein>
    <submittedName>
        <fullName evidence="2">Uncharacterized protein</fullName>
    </submittedName>
</protein>
<organism evidence="2 3">
    <name type="scientific">Tepidibacillus fermentans</name>
    <dbReference type="NCBI Taxonomy" id="1281767"/>
    <lineage>
        <taxon>Bacteria</taxon>
        <taxon>Bacillati</taxon>
        <taxon>Bacillota</taxon>
        <taxon>Bacilli</taxon>
        <taxon>Bacillales</taxon>
        <taxon>Bacillaceae</taxon>
        <taxon>Tepidibacillus</taxon>
    </lineage>
</organism>